<evidence type="ECO:0000313" key="1">
    <source>
        <dbReference type="EMBL" id="KAJ3531286.1"/>
    </source>
</evidence>
<accession>A0ACC1S3E8</accession>
<dbReference type="EMBL" id="JANHOG010001812">
    <property type="protein sequence ID" value="KAJ3531286.1"/>
    <property type="molecule type" value="Genomic_DNA"/>
</dbReference>
<proteinExistence type="predicted"/>
<dbReference type="Proteomes" id="UP001148662">
    <property type="component" value="Unassembled WGS sequence"/>
</dbReference>
<name>A0ACC1S3E8_9APHY</name>
<keyword evidence="2" id="KW-1185">Reference proteome</keyword>
<protein>
    <submittedName>
        <fullName evidence="1">Uncharacterized protein</fullName>
    </submittedName>
</protein>
<organism evidence="1 2">
    <name type="scientific">Phlebia brevispora</name>
    <dbReference type="NCBI Taxonomy" id="194682"/>
    <lineage>
        <taxon>Eukaryota</taxon>
        <taxon>Fungi</taxon>
        <taxon>Dikarya</taxon>
        <taxon>Basidiomycota</taxon>
        <taxon>Agaricomycotina</taxon>
        <taxon>Agaricomycetes</taxon>
        <taxon>Polyporales</taxon>
        <taxon>Meruliaceae</taxon>
        <taxon>Phlebia</taxon>
    </lineage>
</organism>
<comment type="caution">
    <text evidence="1">The sequence shown here is derived from an EMBL/GenBank/DDBJ whole genome shotgun (WGS) entry which is preliminary data.</text>
</comment>
<sequence>MRLTTLLSLLGTFIVSTTAQDWSVMGQEMLVTTSAQLRCYSRTTPYSMRGSTNLKDLRFVVITVNRTRLPDKMQEKLRIVTSSTWLRLSSETLEVESRRVFLVDLTAPSSSWLEFTSLTATFLFSSNLAASADGGSRMRLPNFSISAFADSEAAWLGNPIASTVIRDAADLLGECGFLLLRIARHVLRNIALCGVLYRNPKPIGRFGTYA</sequence>
<gene>
    <name evidence="1" type="ORF">NM688_g7594</name>
</gene>
<reference evidence="1" key="1">
    <citation type="submission" date="2022-07" db="EMBL/GenBank/DDBJ databases">
        <title>Genome Sequence of Phlebia brevispora.</title>
        <authorList>
            <person name="Buettner E."/>
        </authorList>
    </citation>
    <scope>NUCLEOTIDE SEQUENCE</scope>
    <source>
        <strain evidence="1">MPL23</strain>
    </source>
</reference>
<evidence type="ECO:0000313" key="2">
    <source>
        <dbReference type="Proteomes" id="UP001148662"/>
    </source>
</evidence>